<dbReference type="InParanoid" id="Q54YX6"/>
<dbReference type="InterPro" id="IPR036886">
    <property type="entry name" value="Villin_headpiece_dom_sf"/>
</dbReference>
<dbReference type="GeneID" id="8621289"/>
<dbReference type="HOGENOM" id="CLU_1236965_0_0_1"/>
<dbReference type="InterPro" id="IPR003128">
    <property type="entry name" value="Villin_headpiece"/>
</dbReference>
<evidence type="ECO:0000259" key="2">
    <source>
        <dbReference type="PROSITE" id="PS51089"/>
    </source>
</evidence>
<dbReference type="OMA" id="CTRDEFN"/>
<dbReference type="Gene3D" id="1.10.950.10">
    <property type="entry name" value="Villin headpiece domain"/>
    <property type="match status" value="1"/>
</dbReference>
<dbReference type="GO" id="GO:0003779">
    <property type="term" value="F:actin binding"/>
    <property type="evidence" value="ECO:0007669"/>
    <property type="project" value="InterPro"/>
</dbReference>
<keyword evidence="4" id="KW-1185">Reference proteome</keyword>
<dbReference type="eggNOG" id="ENOG502RH90">
    <property type="taxonomic scope" value="Eukaryota"/>
</dbReference>
<evidence type="ECO:0000313" key="4">
    <source>
        <dbReference type="Proteomes" id="UP000002195"/>
    </source>
</evidence>
<proteinExistence type="predicted"/>
<feature type="region of interest" description="Disordered" evidence="1">
    <location>
        <begin position="118"/>
        <end position="160"/>
    </location>
</feature>
<feature type="domain" description="HP" evidence="2">
    <location>
        <begin position="155"/>
        <end position="224"/>
    </location>
</feature>
<dbReference type="GlyGen" id="Q54YX6">
    <property type="glycosylation" value="7 sites"/>
</dbReference>
<feature type="compositionally biased region" description="Low complexity" evidence="1">
    <location>
        <begin position="66"/>
        <end position="79"/>
    </location>
</feature>
<dbReference type="PROSITE" id="PS51089">
    <property type="entry name" value="HP"/>
    <property type="match status" value="1"/>
</dbReference>
<dbReference type="Pfam" id="PF02209">
    <property type="entry name" value="VHP"/>
    <property type="match status" value="1"/>
</dbReference>
<dbReference type="EMBL" id="AAFI02000023">
    <property type="protein sequence ID" value="EAL68185.1"/>
    <property type="molecule type" value="Genomic_DNA"/>
</dbReference>
<dbReference type="VEuPathDB" id="AmoebaDB:DDB_G0278025"/>
<dbReference type="SMR" id="Q54YX6"/>
<evidence type="ECO:0000313" key="3">
    <source>
        <dbReference type="EMBL" id="EAL68185.1"/>
    </source>
</evidence>
<gene>
    <name evidence="3" type="ORF">DDB_G0278025</name>
</gene>
<feature type="compositionally biased region" description="Low complexity" evidence="1">
    <location>
        <begin position="135"/>
        <end position="144"/>
    </location>
</feature>
<dbReference type="GO" id="GO:0007010">
    <property type="term" value="P:cytoskeleton organization"/>
    <property type="evidence" value="ECO:0007669"/>
    <property type="project" value="InterPro"/>
</dbReference>
<dbReference type="AlphaFoldDB" id="Q54YX6"/>
<feature type="region of interest" description="Disordered" evidence="1">
    <location>
        <begin position="31"/>
        <end position="100"/>
    </location>
</feature>
<name>Q54YX6_DICDI</name>
<evidence type="ECO:0000256" key="1">
    <source>
        <dbReference type="SAM" id="MobiDB-lite"/>
    </source>
</evidence>
<dbReference type="PaxDb" id="44689-DDB0232249"/>
<dbReference type="SUPFAM" id="SSF47050">
    <property type="entry name" value="VHP, Villin headpiece domain"/>
    <property type="match status" value="1"/>
</dbReference>
<comment type="caution">
    <text evidence="3">The sequence shown here is derived from an EMBL/GenBank/DDBJ whole genome shotgun (WGS) entry which is preliminary data.</text>
</comment>
<dbReference type="KEGG" id="ddi:DDB_G0278025"/>
<protein>
    <submittedName>
        <fullName evidence="3">Villin headpiece domain-containing protein</fullName>
    </submittedName>
</protein>
<organism evidence="3 4">
    <name type="scientific">Dictyostelium discoideum</name>
    <name type="common">Social amoeba</name>
    <dbReference type="NCBI Taxonomy" id="44689"/>
    <lineage>
        <taxon>Eukaryota</taxon>
        <taxon>Amoebozoa</taxon>
        <taxon>Evosea</taxon>
        <taxon>Eumycetozoa</taxon>
        <taxon>Dictyostelia</taxon>
        <taxon>Dictyosteliales</taxon>
        <taxon>Dictyosteliaceae</taxon>
        <taxon>Dictyostelium</taxon>
    </lineage>
</organism>
<dbReference type="dictyBase" id="DDB_G0278025"/>
<reference evidence="3 4" key="1">
    <citation type="journal article" date="2005" name="Nature">
        <title>The genome of the social amoeba Dictyostelium discoideum.</title>
        <authorList>
            <consortium name="The Dictyostelium discoideum Sequencing Consortium"/>
            <person name="Eichinger L."/>
            <person name="Pachebat J.A."/>
            <person name="Glockner G."/>
            <person name="Rajandream M.A."/>
            <person name="Sucgang R."/>
            <person name="Berriman M."/>
            <person name="Song J."/>
            <person name="Olsen R."/>
            <person name="Szafranski K."/>
            <person name="Xu Q."/>
            <person name="Tunggal B."/>
            <person name="Kummerfeld S."/>
            <person name="Madera M."/>
            <person name="Konfortov B.A."/>
            <person name="Rivero F."/>
            <person name="Bankier A.T."/>
            <person name="Lehmann R."/>
            <person name="Hamlin N."/>
            <person name="Davies R."/>
            <person name="Gaudet P."/>
            <person name="Fey P."/>
            <person name="Pilcher K."/>
            <person name="Chen G."/>
            <person name="Saunders D."/>
            <person name="Sodergren E."/>
            <person name="Davis P."/>
            <person name="Kerhornou A."/>
            <person name="Nie X."/>
            <person name="Hall N."/>
            <person name="Anjard C."/>
            <person name="Hemphill L."/>
            <person name="Bason N."/>
            <person name="Farbrother P."/>
            <person name="Desany B."/>
            <person name="Just E."/>
            <person name="Morio T."/>
            <person name="Rost R."/>
            <person name="Churcher C."/>
            <person name="Cooper J."/>
            <person name="Haydock S."/>
            <person name="van Driessche N."/>
            <person name="Cronin A."/>
            <person name="Goodhead I."/>
            <person name="Muzny D."/>
            <person name="Mourier T."/>
            <person name="Pain A."/>
            <person name="Lu M."/>
            <person name="Harper D."/>
            <person name="Lindsay R."/>
            <person name="Hauser H."/>
            <person name="James K."/>
            <person name="Quiles M."/>
            <person name="Madan Babu M."/>
            <person name="Saito T."/>
            <person name="Buchrieser C."/>
            <person name="Wardroper A."/>
            <person name="Felder M."/>
            <person name="Thangavelu M."/>
            <person name="Johnson D."/>
            <person name="Knights A."/>
            <person name="Loulseged H."/>
            <person name="Mungall K."/>
            <person name="Oliver K."/>
            <person name="Price C."/>
            <person name="Quail M.A."/>
            <person name="Urushihara H."/>
            <person name="Hernandez J."/>
            <person name="Rabbinowitsch E."/>
            <person name="Steffen D."/>
            <person name="Sanders M."/>
            <person name="Ma J."/>
            <person name="Kohara Y."/>
            <person name="Sharp S."/>
            <person name="Simmonds M."/>
            <person name="Spiegler S."/>
            <person name="Tivey A."/>
            <person name="Sugano S."/>
            <person name="White B."/>
            <person name="Walker D."/>
            <person name="Woodward J."/>
            <person name="Winckler T."/>
            <person name="Tanaka Y."/>
            <person name="Shaulsky G."/>
            <person name="Schleicher M."/>
            <person name="Weinstock G."/>
            <person name="Rosenthal A."/>
            <person name="Cox E.C."/>
            <person name="Chisholm R.L."/>
            <person name="Gibbs R."/>
            <person name="Loomis W.F."/>
            <person name="Platzer M."/>
            <person name="Kay R.R."/>
            <person name="Williams J."/>
            <person name="Dear P.H."/>
            <person name="Noegel A.A."/>
            <person name="Barrell B."/>
            <person name="Kuspa A."/>
        </authorList>
    </citation>
    <scope>NUCLEOTIDE SEQUENCE [LARGE SCALE GENOMIC DNA]</scope>
    <source>
        <strain evidence="3 4">AX4</strain>
    </source>
</reference>
<sequence>MAQEIAYLSELAKLVQETASIRKELESIRVEANKVQSAPKSTPAPVETKPTPAPAPTSVPHVAASTKPAAVAPKTVVAPTPTPTPAPAVESKPVDTRTTQEKLNTISSVKQVVTTPAGFRVTGSPAPTPTPTPAPAKTSTTPVSFNSPAKPAPSTAKDGVSPQIKTIVDAVKAKSKVDKTMDPTKLENYLSESDFLVVFDCSLAEFQKLPKWKQDSKKKETGIY</sequence>
<dbReference type="SMART" id="SM00153">
    <property type="entry name" value="VHP"/>
    <property type="match status" value="1"/>
</dbReference>
<dbReference type="Proteomes" id="UP000002195">
    <property type="component" value="Unassembled WGS sequence"/>
</dbReference>
<dbReference type="RefSeq" id="XP_642076.1">
    <property type="nucleotide sequence ID" value="XM_636984.1"/>
</dbReference>
<accession>Q54YX6</accession>